<dbReference type="RefSeq" id="WP_321391674.1">
    <property type="nucleotide sequence ID" value="NZ_CP139487.1"/>
</dbReference>
<evidence type="ECO:0000313" key="9">
    <source>
        <dbReference type="Proteomes" id="UP001324634"/>
    </source>
</evidence>
<feature type="domain" description="ABC3 transporter permease C-terminal" evidence="7">
    <location>
        <begin position="722"/>
        <end position="836"/>
    </location>
</feature>
<dbReference type="InterPro" id="IPR038766">
    <property type="entry name" value="Membrane_comp_ABC_pdt"/>
</dbReference>
<keyword evidence="3 6" id="KW-0812">Transmembrane</keyword>
<organism evidence="8 9">
    <name type="scientific">Peredibacter starrii</name>
    <dbReference type="NCBI Taxonomy" id="28202"/>
    <lineage>
        <taxon>Bacteria</taxon>
        <taxon>Pseudomonadati</taxon>
        <taxon>Bdellovibrionota</taxon>
        <taxon>Bacteriovoracia</taxon>
        <taxon>Bacteriovoracales</taxon>
        <taxon>Bacteriovoracaceae</taxon>
        <taxon>Peredibacter</taxon>
    </lineage>
</organism>
<keyword evidence="4 6" id="KW-1133">Transmembrane helix</keyword>
<sequence length="843" mass="95364">MIFRFFFLKEVKKFPFFFLLLAFTLLLGTMGLMGISIVSSQVQEKLKNNANELLTSDIAVSARRDLFPEEQESLKKIFADIPHREYKIVDVYSMITHLRAKASRLVEIRAVQNGFPFYGKLTLRSGEYHPENLYISKDLADLWQVQADDELQIGDVTLKVTGVVEEDSSLGLRGFSLAPRIYFPLDKLAATGLIKPGATGSFAYHYHLNKFSEPKLQEIKKAIYANIKDSAVKITLPEDSSEQTGRVINTLTNFMALSALIGLILSLVGVFYLYQSHLLARLKDLCLLNLHGLTKGQIITGIIGQFSAIFVIVMIVELFLMVPVYEALAPLLSNNLGIELTPDVNVMGALTDMPFLYGLSLFILVPLLFGLMRTPMGLQLKASKLSMGRFRFWDFLPFILLLWLFSCYLSHSFRTGNLFFGSLMIVFLLSTLVVRFGQWIIKKIIGNKGLLIPTIENGIALRSLTRSGHKLTLSFLSLAMGATLISLILQLDKMILKEFALDNKKPSLFIFDVQEDQMDPLIDMAKANGSPLAYITPMIRARLEKVNDKKYVKKKRAYDFRSKEEDEDARFRSNNLNLTYRDYLTESERIIDGKPFPPGGAPDDRLPYISIEKRWAQRMDLDIGDKLTFDIQGVEFEGTVYNIREVKWTSFYPNFFVTIEPGMIDAAPKTFLAILPSGPKEKKLELQRLSVEKFPNVSFIDVGELVGKLSGLFEKSRQAIEVISWLSLIVGLVILYGLSHDQVYRRYYDLALMKSLGFSATRLRLNLLYEFGALFLSALTLGLFLGWLIAQLIGREVFKLSPSVDWSRLLYPAGLLTVLCLVTILVSSWRAVRAKPRELLSDS</sequence>
<evidence type="ECO:0000256" key="6">
    <source>
        <dbReference type="SAM" id="Phobius"/>
    </source>
</evidence>
<dbReference type="KEGG" id="psti:SOO65_14740"/>
<feature type="transmembrane region" description="Helical" evidence="6">
    <location>
        <begin position="298"/>
        <end position="322"/>
    </location>
</feature>
<name>A0AAX4HLA1_9BACT</name>
<dbReference type="Pfam" id="PF02687">
    <property type="entry name" value="FtsX"/>
    <property type="match status" value="1"/>
</dbReference>
<evidence type="ECO:0000256" key="2">
    <source>
        <dbReference type="ARBA" id="ARBA00022475"/>
    </source>
</evidence>
<feature type="transmembrane region" description="Helical" evidence="6">
    <location>
        <begin position="809"/>
        <end position="829"/>
    </location>
</feature>
<keyword evidence="2" id="KW-1003">Cell membrane</keyword>
<dbReference type="PANTHER" id="PTHR30287:SF1">
    <property type="entry name" value="INNER MEMBRANE PROTEIN"/>
    <property type="match status" value="1"/>
</dbReference>
<dbReference type="GO" id="GO:0005886">
    <property type="term" value="C:plasma membrane"/>
    <property type="evidence" value="ECO:0007669"/>
    <property type="project" value="UniProtKB-SubCell"/>
</dbReference>
<protein>
    <submittedName>
        <fullName evidence="8">FtsX-like permease family protein</fullName>
    </submittedName>
</protein>
<feature type="transmembrane region" description="Helical" evidence="6">
    <location>
        <begin position="254"/>
        <end position="274"/>
    </location>
</feature>
<comment type="subcellular location">
    <subcellularLocation>
        <location evidence="1">Cell membrane</location>
        <topology evidence="1">Multi-pass membrane protein</topology>
    </subcellularLocation>
</comment>
<evidence type="ECO:0000259" key="7">
    <source>
        <dbReference type="Pfam" id="PF02687"/>
    </source>
</evidence>
<keyword evidence="9" id="KW-1185">Reference proteome</keyword>
<feature type="transmembrane region" description="Helical" evidence="6">
    <location>
        <begin position="355"/>
        <end position="372"/>
    </location>
</feature>
<dbReference type="InterPro" id="IPR003838">
    <property type="entry name" value="ABC3_permease_C"/>
</dbReference>
<proteinExistence type="predicted"/>
<evidence type="ECO:0000313" key="8">
    <source>
        <dbReference type="EMBL" id="WPU63950.1"/>
    </source>
</evidence>
<keyword evidence="5 6" id="KW-0472">Membrane</keyword>
<evidence type="ECO:0000256" key="4">
    <source>
        <dbReference type="ARBA" id="ARBA00022989"/>
    </source>
</evidence>
<feature type="transmembrane region" description="Helical" evidence="6">
    <location>
        <begin position="722"/>
        <end position="738"/>
    </location>
</feature>
<gene>
    <name evidence="8" type="ORF">SOO65_14740</name>
</gene>
<dbReference type="Proteomes" id="UP001324634">
    <property type="component" value="Chromosome"/>
</dbReference>
<feature type="transmembrane region" description="Helical" evidence="6">
    <location>
        <begin position="392"/>
        <end position="411"/>
    </location>
</feature>
<accession>A0AAX4HLA1</accession>
<evidence type="ECO:0000256" key="1">
    <source>
        <dbReference type="ARBA" id="ARBA00004651"/>
    </source>
</evidence>
<reference evidence="8 9" key="1">
    <citation type="submission" date="2023-11" db="EMBL/GenBank/DDBJ databases">
        <title>Peredibacter starrii A3.12.</title>
        <authorList>
            <person name="Mitchell R.J."/>
        </authorList>
    </citation>
    <scope>NUCLEOTIDE SEQUENCE [LARGE SCALE GENOMIC DNA]</scope>
    <source>
        <strain evidence="8 9">A3.12</strain>
    </source>
</reference>
<dbReference type="AlphaFoldDB" id="A0AAX4HLA1"/>
<dbReference type="EMBL" id="CP139487">
    <property type="protein sequence ID" value="WPU63950.1"/>
    <property type="molecule type" value="Genomic_DNA"/>
</dbReference>
<evidence type="ECO:0000256" key="5">
    <source>
        <dbReference type="ARBA" id="ARBA00023136"/>
    </source>
</evidence>
<feature type="transmembrane region" description="Helical" evidence="6">
    <location>
        <begin position="767"/>
        <end position="789"/>
    </location>
</feature>
<dbReference type="PANTHER" id="PTHR30287">
    <property type="entry name" value="MEMBRANE COMPONENT OF PREDICTED ABC SUPERFAMILY METABOLITE UPTAKE TRANSPORTER"/>
    <property type="match status" value="1"/>
</dbReference>
<evidence type="ECO:0000256" key="3">
    <source>
        <dbReference type="ARBA" id="ARBA00022692"/>
    </source>
</evidence>
<feature type="transmembrane region" description="Helical" evidence="6">
    <location>
        <begin position="417"/>
        <end position="437"/>
    </location>
</feature>